<reference evidence="18 19" key="1">
    <citation type="submission" date="2019-09" db="EMBL/GenBank/DDBJ databases">
        <title>Draft Whole-Genome sequence of Blastochloris sulfoviridis DSM 729.</title>
        <authorList>
            <person name="Meyer T.E."/>
            <person name="Kyndt J.A."/>
        </authorList>
    </citation>
    <scope>NUCLEOTIDE SEQUENCE [LARGE SCALE GENOMIC DNA]</scope>
    <source>
        <strain evidence="18 19">DSM 729</strain>
    </source>
</reference>
<keyword evidence="12 15" id="KW-0378">Hydrolase</keyword>
<feature type="active site" evidence="15">
    <location>
        <position position="125"/>
    </location>
</feature>
<keyword evidence="10 15" id="KW-0479">Metal-binding</keyword>
<comment type="similarity">
    <text evidence="3">Belongs to the ribonuclease III family.</text>
</comment>
<dbReference type="Gene3D" id="1.10.1520.10">
    <property type="entry name" value="Ribonuclease III domain"/>
    <property type="match status" value="1"/>
</dbReference>
<evidence type="ECO:0000259" key="16">
    <source>
        <dbReference type="PROSITE" id="PS50137"/>
    </source>
</evidence>
<dbReference type="OrthoDB" id="9805026at2"/>
<dbReference type="SMART" id="SM00358">
    <property type="entry name" value="DSRM"/>
    <property type="match status" value="1"/>
</dbReference>
<evidence type="ECO:0000256" key="4">
    <source>
        <dbReference type="ARBA" id="ARBA00011738"/>
    </source>
</evidence>
<feature type="binding site" evidence="15">
    <location>
        <position position="122"/>
    </location>
    <ligand>
        <name>Mg(2+)</name>
        <dbReference type="ChEBI" id="CHEBI:18420"/>
    </ligand>
</feature>
<dbReference type="GO" id="GO:0005737">
    <property type="term" value="C:cytoplasm"/>
    <property type="evidence" value="ECO:0007669"/>
    <property type="project" value="UniProtKB-SubCell"/>
</dbReference>
<dbReference type="NCBIfam" id="TIGR02191">
    <property type="entry name" value="RNaseIII"/>
    <property type="match status" value="1"/>
</dbReference>
<evidence type="ECO:0000256" key="15">
    <source>
        <dbReference type="HAMAP-Rule" id="MF_00104"/>
    </source>
</evidence>
<dbReference type="GO" id="GO:0006364">
    <property type="term" value="P:rRNA processing"/>
    <property type="evidence" value="ECO:0007669"/>
    <property type="project" value="UniProtKB-UniRule"/>
</dbReference>
<feature type="domain" description="DRBM" evidence="16">
    <location>
        <begin position="161"/>
        <end position="225"/>
    </location>
</feature>
<evidence type="ECO:0000256" key="10">
    <source>
        <dbReference type="ARBA" id="ARBA00022723"/>
    </source>
</evidence>
<keyword evidence="9 15" id="KW-0540">Nuclease</keyword>
<comment type="function">
    <text evidence="15">Digests double-stranded RNA. Involved in the processing of primary rRNA transcript to yield the immediate precursors to the large and small rRNAs (23S and 16S). Processes some mRNAs, and tRNAs when they are encoded in the rRNA operon. Processes pre-crRNA and tracrRNA of type II CRISPR loci if present in the organism.</text>
</comment>
<dbReference type="PROSITE" id="PS50137">
    <property type="entry name" value="DS_RBD"/>
    <property type="match status" value="1"/>
</dbReference>
<gene>
    <name evidence="15 18" type="primary">rnc</name>
    <name evidence="18" type="ORF">F1193_12700</name>
</gene>
<comment type="catalytic activity">
    <reaction evidence="1 15">
        <text>Endonucleolytic cleavage to 5'-phosphomonoester.</text>
        <dbReference type="EC" id="3.1.26.3"/>
    </reaction>
</comment>
<dbReference type="GO" id="GO:0006397">
    <property type="term" value="P:mRNA processing"/>
    <property type="evidence" value="ECO:0007669"/>
    <property type="project" value="UniProtKB-UniRule"/>
</dbReference>
<dbReference type="GO" id="GO:0042802">
    <property type="term" value="F:identical protein binding"/>
    <property type="evidence" value="ECO:0007669"/>
    <property type="project" value="UniProtKB-ARBA"/>
</dbReference>
<keyword evidence="5 15" id="KW-0963">Cytoplasm</keyword>
<comment type="cofactor">
    <cofactor evidence="15">
        <name>Mg(2+)</name>
        <dbReference type="ChEBI" id="CHEBI:18420"/>
    </cofactor>
</comment>
<dbReference type="SMART" id="SM00535">
    <property type="entry name" value="RIBOc"/>
    <property type="match status" value="1"/>
</dbReference>
<dbReference type="InterPro" id="IPR036389">
    <property type="entry name" value="RNase_III_sf"/>
</dbReference>
<dbReference type="FunFam" id="3.30.160.20:FF:000003">
    <property type="entry name" value="Ribonuclease 3"/>
    <property type="match status" value="1"/>
</dbReference>
<dbReference type="GO" id="GO:0019843">
    <property type="term" value="F:rRNA binding"/>
    <property type="evidence" value="ECO:0007669"/>
    <property type="project" value="UniProtKB-KW"/>
</dbReference>
<evidence type="ECO:0000256" key="9">
    <source>
        <dbReference type="ARBA" id="ARBA00022722"/>
    </source>
</evidence>
<dbReference type="GO" id="GO:0008033">
    <property type="term" value="P:tRNA processing"/>
    <property type="evidence" value="ECO:0007669"/>
    <property type="project" value="UniProtKB-KW"/>
</dbReference>
<dbReference type="Proteomes" id="UP000323886">
    <property type="component" value="Unassembled WGS sequence"/>
</dbReference>
<dbReference type="GO" id="GO:0046872">
    <property type="term" value="F:metal ion binding"/>
    <property type="evidence" value="ECO:0007669"/>
    <property type="project" value="UniProtKB-KW"/>
</dbReference>
<feature type="binding site" evidence="15">
    <location>
        <position position="49"/>
    </location>
    <ligand>
        <name>Mg(2+)</name>
        <dbReference type="ChEBI" id="CHEBI:18420"/>
    </ligand>
</feature>
<keyword evidence="19" id="KW-1185">Reference proteome</keyword>
<dbReference type="RefSeq" id="WP_150098181.1">
    <property type="nucleotide sequence ID" value="NZ_VWPL01000024.1"/>
</dbReference>
<feature type="domain" description="RNase III" evidence="17">
    <location>
        <begin position="8"/>
        <end position="136"/>
    </location>
</feature>
<dbReference type="EMBL" id="VWPL01000024">
    <property type="protein sequence ID" value="KAA5599191.1"/>
    <property type="molecule type" value="Genomic_DNA"/>
</dbReference>
<dbReference type="Pfam" id="PF14622">
    <property type="entry name" value="Ribonucleas_3_3"/>
    <property type="match status" value="1"/>
</dbReference>
<evidence type="ECO:0000256" key="11">
    <source>
        <dbReference type="ARBA" id="ARBA00022759"/>
    </source>
</evidence>
<keyword evidence="14 15" id="KW-0694">RNA-binding</keyword>
<comment type="caution">
    <text evidence="18">The sequence shown here is derived from an EMBL/GenBank/DDBJ whole genome shotgun (WGS) entry which is preliminary data.</text>
</comment>
<feature type="binding site" evidence="15">
    <location>
        <position position="125"/>
    </location>
    <ligand>
        <name>Mg(2+)</name>
        <dbReference type="ChEBI" id="CHEBI:18420"/>
    </ligand>
</feature>
<evidence type="ECO:0000256" key="6">
    <source>
        <dbReference type="ARBA" id="ARBA00022552"/>
    </source>
</evidence>
<protein>
    <recommendedName>
        <fullName evidence="15">Ribonuclease 3</fullName>
        <ecNumber evidence="15">3.1.26.3</ecNumber>
    </recommendedName>
    <alternativeName>
        <fullName evidence="15">Ribonuclease III</fullName>
        <shortName evidence="15">RNase III</shortName>
    </alternativeName>
</protein>
<proteinExistence type="inferred from homology"/>
<comment type="subunit">
    <text evidence="4 15">Homodimer.</text>
</comment>
<keyword evidence="13 15" id="KW-0460">Magnesium</keyword>
<dbReference type="Pfam" id="PF00035">
    <property type="entry name" value="dsrm"/>
    <property type="match status" value="1"/>
</dbReference>
<dbReference type="FunFam" id="1.10.1520.10:FF:000001">
    <property type="entry name" value="Ribonuclease 3"/>
    <property type="match status" value="1"/>
</dbReference>
<accession>A0A5M6HTP0</accession>
<dbReference type="InterPro" id="IPR014720">
    <property type="entry name" value="dsRBD_dom"/>
</dbReference>
<evidence type="ECO:0000313" key="19">
    <source>
        <dbReference type="Proteomes" id="UP000323886"/>
    </source>
</evidence>
<dbReference type="GO" id="GO:0010468">
    <property type="term" value="P:regulation of gene expression"/>
    <property type="evidence" value="ECO:0007669"/>
    <property type="project" value="TreeGrafter"/>
</dbReference>
<dbReference type="SUPFAM" id="SSF54768">
    <property type="entry name" value="dsRNA-binding domain-like"/>
    <property type="match status" value="1"/>
</dbReference>
<dbReference type="EC" id="3.1.26.3" evidence="15"/>
<evidence type="ECO:0000256" key="14">
    <source>
        <dbReference type="ARBA" id="ARBA00022884"/>
    </source>
</evidence>
<dbReference type="GO" id="GO:0003725">
    <property type="term" value="F:double-stranded RNA binding"/>
    <property type="evidence" value="ECO:0007669"/>
    <property type="project" value="TreeGrafter"/>
</dbReference>
<dbReference type="HAMAP" id="MF_00104">
    <property type="entry name" value="RNase_III"/>
    <property type="match status" value="1"/>
</dbReference>
<keyword evidence="6 15" id="KW-0698">rRNA processing</keyword>
<dbReference type="SUPFAM" id="SSF69065">
    <property type="entry name" value="RNase III domain-like"/>
    <property type="match status" value="1"/>
</dbReference>
<keyword evidence="7 15" id="KW-0507">mRNA processing</keyword>
<dbReference type="CDD" id="cd00593">
    <property type="entry name" value="RIBOc"/>
    <property type="match status" value="1"/>
</dbReference>
<dbReference type="PROSITE" id="PS00517">
    <property type="entry name" value="RNASE_3_1"/>
    <property type="match status" value="1"/>
</dbReference>
<organism evidence="18 19">
    <name type="scientific">Blastochloris sulfoviridis</name>
    <dbReference type="NCBI Taxonomy" id="50712"/>
    <lineage>
        <taxon>Bacteria</taxon>
        <taxon>Pseudomonadati</taxon>
        <taxon>Pseudomonadota</taxon>
        <taxon>Alphaproteobacteria</taxon>
        <taxon>Hyphomicrobiales</taxon>
        <taxon>Blastochloridaceae</taxon>
        <taxon>Blastochloris</taxon>
    </lineage>
</organism>
<dbReference type="PROSITE" id="PS50142">
    <property type="entry name" value="RNASE_3_2"/>
    <property type="match status" value="1"/>
</dbReference>
<evidence type="ECO:0000256" key="5">
    <source>
        <dbReference type="ARBA" id="ARBA00022490"/>
    </source>
</evidence>
<feature type="active site" evidence="15">
    <location>
        <position position="53"/>
    </location>
</feature>
<keyword evidence="15" id="KW-0699">rRNA-binding</keyword>
<evidence type="ECO:0000256" key="12">
    <source>
        <dbReference type="ARBA" id="ARBA00022801"/>
    </source>
</evidence>
<dbReference type="InterPro" id="IPR000999">
    <property type="entry name" value="RNase_III_dom"/>
</dbReference>
<dbReference type="AlphaFoldDB" id="A0A5M6HTP0"/>
<dbReference type="Gene3D" id="3.30.160.20">
    <property type="match status" value="1"/>
</dbReference>
<dbReference type="GO" id="GO:0004525">
    <property type="term" value="F:ribonuclease III activity"/>
    <property type="evidence" value="ECO:0007669"/>
    <property type="project" value="UniProtKB-UniRule"/>
</dbReference>
<dbReference type="InterPro" id="IPR011907">
    <property type="entry name" value="RNase_III"/>
</dbReference>
<comment type="subcellular location">
    <subcellularLocation>
        <location evidence="2 15">Cytoplasm</location>
    </subcellularLocation>
</comment>
<evidence type="ECO:0000259" key="17">
    <source>
        <dbReference type="PROSITE" id="PS50142"/>
    </source>
</evidence>
<evidence type="ECO:0000256" key="8">
    <source>
        <dbReference type="ARBA" id="ARBA00022694"/>
    </source>
</evidence>
<evidence type="ECO:0000256" key="13">
    <source>
        <dbReference type="ARBA" id="ARBA00022842"/>
    </source>
</evidence>
<keyword evidence="8 15" id="KW-0819">tRNA processing</keyword>
<evidence type="ECO:0000256" key="1">
    <source>
        <dbReference type="ARBA" id="ARBA00000109"/>
    </source>
</evidence>
<dbReference type="PANTHER" id="PTHR11207">
    <property type="entry name" value="RIBONUCLEASE III"/>
    <property type="match status" value="1"/>
</dbReference>
<keyword evidence="11 15" id="KW-0255">Endonuclease</keyword>
<dbReference type="CDD" id="cd10845">
    <property type="entry name" value="DSRM_RNAse_III_family"/>
    <property type="match status" value="1"/>
</dbReference>
<dbReference type="PANTHER" id="PTHR11207:SF0">
    <property type="entry name" value="RIBONUCLEASE 3"/>
    <property type="match status" value="1"/>
</dbReference>
<evidence type="ECO:0000256" key="2">
    <source>
        <dbReference type="ARBA" id="ARBA00004496"/>
    </source>
</evidence>
<evidence type="ECO:0000256" key="3">
    <source>
        <dbReference type="ARBA" id="ARBA00010183"/>
    </source>
</evidence>
<evidence type="ECO:0000256" key="7">
    <source>
        <dbReference type="ARBA" id="ARBA00022664"/>
    </source>
</evidence>
<name>A0A5M6HTP0_9HYPH</name>
<sequence length="238" mass="25930">MSRKRDPLEQFEASIGYAFADRSLLELALTHVSAASGARARLDSYQRLEFLGDHVLGLAVSTMLYRAFPDADEGELSQRLADLVRKESCAEVAQDWQVGPHMRLGPGEVQTGGRRKAAILANICESVIGAVFLDGGYAAAEAFIERHWSKRMLSPVVPARDPKSALQEWAQARGLPPPVYRVVERVGPDHSPRFTIAVELPGLPGVEGGGRSKRLAEQSAAEEFLVRQGVISRMPSDA</sequence>
<evidence type="ECO:0000313" key="18">
    <source>
        <dbReference type="EMBL" id="KAA5599191.1"/>
    </source>
</evidence>